<name>A0ABN7X838_GIGMA</name>
<accession>A0ABN7X838</accession>
<reference evidence="2 3" key="1">
    <citation type="submission" date="2021-06" db="EMBL/GenBank/DDBJ databases">
        <authorList>
            <person name="Kallberg Y."/>
            <person name="Tangrot J."/>
            <person name="Rosling A."/>
        </authorList>
    </citation>
    <scope>NUCLEOTIDE SEQUENCE [LARGE SCALE GENOMIC DNA]</scope>
    <source>
        <strain evidence="2 3">120-4 pot B 10/14</strain>
    </source>
</reference>
<evidence type="ECO:0000313" key="2">
    <source>
        <dbReference type="EMBL" id="CAG8850403.1"/>
    </source>
</evidence>
<comment type="caution">
    <text evidence="2">The sequence shown here is derived from an EMBL/GenBank/DDBJ whole genome shotgun (WGS) entry which is preliminary data.</text>
</comment>
<feature type="non-terminal residue" evidence="2">
    <location>
        <position position="40"/>
    </location>
</feature>
<feature type="compositionally biased region" description="Polar residues" evidence="1">
    <location>
        <begin position="19"/>
        <end position="32"/>
    </location>
</feature>
<sequence length="40" mass="4661">NPWAIDNKEGNIPQEEMVYNNSNKAKGNNDTNPYPKDRQR</sequence>
<evidence type="ECO:0000313" key="3">
    <source>
        <dbReference type="Proteomes" id="UP000789901"/>
    </source>
</evidence>
<feature type="non-terminal residue" evidence="2">
    <location>
        <position position="1"/>
    </location>
</feature>
<dbReference type="EMBL" id="CAJVQB010100929">
    <property type="protein sequence ID" value="CAG8850403.1"/>
    <property type="molecule type" value="Genomic_DNA"/>
</dbReference>
<dbReference type="Proteomes" id="UP000789901">
    <property type="component" value="Unassembled WGS sequence"/>
</dbReference>
<feature type="region of interest" description="Disordered" evidence="1">
    <location>
        <begin position="1"/>
        <end position="40"/>
    </location>
</feature>
<evidence type="ECO:0000256" key="1">
    <source>
        <dbReference type="SAM" id="MobiDB-lite"/>
    </source>
</evidence>
<protein>
    <submittedName>
        <fullName evidence="2">12836_t:CDS:1</fullName>
    </submittedName>
</protein>
<gene>
    <name evidence="2" type="ORF">GMARGA_LOCUS40194</name>
</gene>
<organism evidence="2 3">
    <name type="scientific">Gigaspora margarita</name>
    <dbReference type="NCBI Taxonomy" id="4874"/>
    <lineage>
        <taxon>Eukaryota</taxon>
        <taxon>Fungi</taxon>
        <taxon>Fungi incertae sedis</taxon>
        <taxon>Mucoromycota</taxon>
        <taxon>Glomeromycotina</taxon>
        <taxon>Glomeromycetes</taxon>
        <taxon>Diversisporales</taxon>
        <taxon>Gigasporaceae</taxon>
        <taxon>Gigaspora</taxon>
    </lineage>
</organism>
<proteinExistence type="predicted"/>
<keyword evidence="3" id="KW-1185">Reference proteome</keyword>